<feature type="repeat" description="TPR" evidence="1">
    <location>
        <begin position="371"/>
        <end position="404"/>
    </location>
</feature>
<keyword evidence="3" id="KW-0449">Lipoprotein</keyword>
<dbReference type="RefSeq" id="WP_310373023.1">
    <property type="nucleotide sequence ID" value="NZ_JAVDXT010000002.1"/>
</dbReference>
<organism evidence="3 4">
    <name type="scientific">Rhodoferax ferrireducens</name>
    <dbReference type="NCBI Taxonomy" id="192843"/>
    <lineage>
        <taxon>Bacteria</taxon>
        <taxon>Pseudomonadati</taxon>
        <taxon>Pseudomonadota</taxon>
        <taxon>Betaproteobacteria</taxon>
        <taxon>Burkholderiales</taxon>
        <taxon>Comamonadaceae</taxon>
        <taxon>Rhodoferax</taxon>
    </lineage>
</organism>
<proteinExistence type="predicted"/>
<keyword evidence="2" id="KW-0732">Signal</keyword>
<feature type="chain" id="PRO_5045174458" evidence="2">
    <location>
        <begin position="23"/>
        <end position="925"/>
    </location>
</feature>
<feature type="repeat" description="TPR" evidence="1">
    <location>
        <begin position="609"/>
        <end position="642"/>
    </location>
</feature>
<dbReference type="InterPro" id="IPR019734">
    <property type="entry name" value="TPR_rpt"/>
</dbReference>
<dbReference type="Gene3D" id="1.25.40.10">
    <property type="entry name" value="Tetratricopeptide repeat domain"/>
    <property type="match status" value="4"/>
</dbReference>
<gene>
    <name evidence="3" type="ORF">J2X19_002012</name>
</gene>
<evidence type="ECO:0000313" key="3">
    <source>
        <dbReference type="EMBL" id="MDR7377333.1"/>
    </source>
</evidence>
<dbReference type="PROSITE" id="PS50293">
    <property type="entry name" value="TPR_REGION"/>
    <property type="match status" value="1"/>
</dbReference>
<dbReference type="NCBIfam" id="TIGR02917">
    <property type="entry name" value="PEP_TPR_lipo"/>
    <property type="match status" value="1"/>
</dbReference>
<evidence type="ECO:0000256" key="2">
    <source>
        <dbReference type="SAM" id="SignalP"/>
    </source>
</evidence>
<dbReference type="PANTHER" id="PTHR12558">
    <property type="entry name" value="CELL DIVISION CYCLE 16,23,27"/>
    <property type="match status" value="1"/>
</dbReference>
<evidence type="ECO:0000313" key="4">
    <source>
        <dbReference type="Proteomes" id="UP001180487"/>
    </source>
</evidence>
<dbReference type="InterPro" id="IPR014266">
    <property type="entry name" value="PEP-CTERM_TPR_PrsT"/>
</dbReference>
<protein>
    <submittedName>
        <fullName evidence="3">PEP-CTERM system TPR-repeat lipoprotein</fullName>
    </submittedName>
</protein>
<dbReference type="SUPFAM" id="SSF48452">
    <property type="entry name" value="TPR-like"/>
    <property type="match status" value="4"/>
</dbReference>
<feature type="repeat" description="TPR" evidence="1">
    <location>
        <begin position="845"/>
        <end position="878"/>
    </location>
</feature>
<dbReference type="EMBL" id="JAVDXT010000002">
    <property type="protein sequence ID" value="MDR7377333.1"/>
    <property type="molecule type" value="Genomic_DNA"/>
</dbReference>
<dbReference type="Proteomes" id="UP001180487">
    <property type="component" value="Unassembled WGS sequence"/>
</dbReference>
<feature type="repeat" description="TPR" evidence="1">
    <location>
        <begin position="643"/>
        <end position="676"/>
    </location>
</feature>
<dbReference type="PROSITE" id="PS50005">
    <property type="entry name" value="TPR"/>
    <property type="match status" value="4"/>
</dbReference>
<comment type="caution">
    <text evidence="3">The sequence shown here is derived from an EMBL/GenBank/DDBJ whole genome shotgun (WGS) entry which is preliminary data.</text>
</comment>
<dbReference type="PROSITE" id="PS51257">
    <property type="entry name" value="PROKAR_LIPOPROTEIN"/>
    <property type="match status" value="1"/>
</dbReference>
<keyword evidence="1" id="KW-0802">TPR repeat</keyword>
<dbReference type="Pfam" id="PF13176">
    <property type="entry name" value="TPR_7"/>
    <property type="match status" value="1"/>
</dbReference>
<feature type="signal peptide" evidence="2">
    <location>
        <begin position="1"/>
        <end position="22"/>
    </location>
</feature>
<dbReference type="SMART" id="SM00028">
    <property type="entry name" value="TPR"/>
    <property type="match status" value="16"/>
</dbReference>
<reference evidence="3 4" key="1">
    <citation type="submission" date="2023-07" db="EMBL/GenBank/DDBJ databases">
        <title>Sorghum-associated microbial communities from plants grown in Nebraska, USA.</title>
        <authorList>
            <person name="Schachtman D."/>
        </authorList>
    </citation>
    <scope>NUCLEOTIDE SEQUENCE [LARGE SCALE GENOMIC DNA]</scope>
    <source>
        <strain evidence="3 4">BE313</strain>
    </source>
</reference>
<evidence type="ECO:0000256" key="1">
    <source>
        <dbReference type="PROSITE-ProRule" id="PRU00339"/>
    </source>
</evidence>
<accession>A0ABU2C7M5</accession>
<dbReference type="Pfam" id="PF13432">
    <property type="entry name" value="TPR_16"/>
    <property type="match status" value="4"/>
</dbReference>
<dbReference type="Pfam" id="PF13181">
    <property type="entry name" value="TPR_8"/>
    <property type="match status" value="2"/>
</dbReference>
<dbReference type="PANTHER" id="PTHR12558:SF13">
    <property type="entry name" value="CELL DIVISION CYCLE PROTEIN 27 HOMOLOG"/>
    <property type="match status" value="1"/>
</dbReference>
<dbReference type="InterPro" id="IPR011990">
    <property type="entry name" value="TPR-like_helical_dom_sf"/>
</dbReference>
<keyword evidence="4" id="KW-1185">Reference proteome</keyword>
<dbReference type="Pfam" id="PF14559">
    <property type="entry name" value="TPR_19"/>
    <property type="match status" value="1"/>
</dbReference>
<sequence>MISKNTYARGAISVLAMALLLAACGEEKPEVLIASAKESLAKNDQKTAIIQIKNALQANPNMGEARFLLGRALFHEGNLAGAEIEFDKARSLKYSDDLVVPELAKVLLLQGNYKKVTDELSGIELGSASAKANLNISLSNAYAVQGLVDKSQKYLNAAISAEPENIEAQIIVVRRLAGKGEYAAALTEIDALIAKSPNNPDLFKTKGDIILRSKNDLDGAIGLYKKSIEIKPDYLLGHMGLITLLLQQNKLDVGGQQLDVLKKIAPNNPQVKFFEVQLAYQKKDFKLARELSQQLVKIAPDAPKVLQLAGATEFQLNSFVQAEVYLNKALVAAPEYLLARRLLTLTYLRTGQPAKALATLTPALTSEPIDTALYSIAGEVYLQNGDFKKASDFFSKAAKLDPKDGRKRTSLALAHMMAGETEIAFTELQDIAASDSGTTADLALISAHIRRREFDKAMKAIDVMDKKKPKNPFIANLRGNIQNAQKDAVAARKSFESALVMNPDYFPAIASLAALDVSEKKPDEARKRFESVLAKDPKNSQAYIGLAGLKSMAGGSKEEVAELIGKAVTASPAEVGPRILLIDLLLRNKEYKQAFSTAQNAVTAMPESPELLDALGRTQQAMGDTNQALSTYTKLASIQPSSPQPFLRMANINVAAKNTDAAIQNLTKALELKPDLLEAQRGLVALNITAERYSNAITVARGIQKQRPKDAIGYILEGEVNVVQKKWDNALTAFRLASKQGTSSEPAIKIHNVFVASGNKVEADKFAASWLKDNPKDIDFMMYIADAALLKKDYAAAEKLYASVVQLQPSSAVAYNNLAWVHGQLKKDTAISYAEKANALAPNQAPFMDTLAMLLSEKGDYAKALEWQNKAIALQPANLTFKLNIAKIYLKSGDKAKAKPLLEDLAKLGDKFTEHAEVDAVLKGM</sequence>
<name>A0ABU2C7M5_9BURK</name>